<keyword evidence="3 6" id="KW-0812">Transmembrane</keyword>
<dbReference type="STRING" id="559304.G8YPT3"/>
<sequence>MRLFVSSLNVPIGYTTPPFPSIHWPLGSTRPSFQSSYLYYSFDIWKFTVFWSLIFFGGFYLAAGLMGSVLQLWNNYRHTNKISKVSIIGCLLLTLFYVVIGLIQGFCSGAVIGLIVSAIYRAGSMSMSTWIPFCWGVTEILYAVFASFSSSSVFL</sequence>
<organism evidence="7 8">
    <name type="scientific">Pichia sorbitophila (strain ATCC MYA-4447 / BCRC 22081 / CBS 7064 / NBRC 10061 / NRRL Y-12695)</name>
    <name type="common">Hybrid yeast</name>
    <dbReference type="NCBI Taxonomy" id="559304"/>
    <lineage>
        <taxon>Eukaryota</taxon>
        <taxon>Fungi</taxon>
        <taxon>Dikarya</taxon>
        <taxon>Ascomycota</taxon>
        <taxon>Saccharomycotina</taxon>
        <taxon>Pichiomycetes</taxon>
        <taxon>Debaryomycetaceae</taxon>
        <taxon>Millerozyma</taxon>
    </lineage>
</organism>
<dbReference type="Pfam" id="PF10190">
    <property type="entry name" value="Tmemb_170"/>
    <property type="match status" value="1"/>
</dbReference>
<name>G8YPT3_PICSO</name>
<dbReference type="PANTHER" id="PTHR22779">
    <property type="entry name" value="SD17342P"/>
    <property type="match status" value="1"/>
</dbReference>
<dbReference type="Proteomes" id="UP000005222">
    <property type="component" value="Chromosome D"/>
</dbReference>
<dbReference type="PANTHER" id="PTHR22779:SF6">
    <property type="entry name" value="SD17342P"/>
    <property type="match status" value="1"/>
</dbReference>
<evidence type="ECO:0000313" key="7">
    <source>
        <dbReference type="EMBL" id="CCE78668.1"/>
    </source>
</evidence>
<dbReference type="GO" id="GO:0016020">
    <property type="term" value="C:membrane"/>
    <property type="evidence" value="ECO:0007669"/>
    <property type="project" value="UniProtKB-SubCell"/>
</dbReference>
<evidence type="ECO:0000256" key="3">
    <source>
        <dbReference type="ARBA" id="ARBA00022692"/>
    </source>
</evidence>
<dbReference type="AlphaFoldDB" id="G8YPT3"/>
<evidence type="ECO:0000256" key="5">
    <source>
        <dbReference type="ARBA" id="ARBA00023136"/>
    </source>
</evidence>
<evidence type="ECO:0000256" key="1">
    <source>
        <dbReference type="ARBA" id="ARBA00004141"/>
    </source>
</evidence>
<accession>G8YPT3</accession>
<dbReference type="InterPro" id="IPR019334">
    <property type="entry name" value="TMEM170A/B/YPR153W-like"/>
</dbReference>
<evidence type="ECO:0000313" key="8">
    <source>
        <dbReference type="Proteomes" id="UP000005222"/>
    </source>
</evidence>
<proteinExistence type="inferred from homology"/>
<keyword evidence="4 6" id="KW-1133">Transmembrane helix</keyword>
<feature type="transmembrane region" description="Helical" evidence="6">
    <location>
        <begin position="130"/>
        <end position="148"/>
    </location>
</feature>
<dbReference type="EMBL" id="FO082056">
    <property type="protein sequence ID" value="CCE78668.1"/>
    <property type="molecule type" value="Genomic_DNA"/>
</dbReference>
<dbReference type="FunCoup" id="G8YPT3">
    <property type="interactions" value="10"/>
</dbReference>
<gene>
    <name evidence="7" type="primary">Piso0_000694</name>
    <name evidence="7" type="ORF">GNLVRS01_PISO0D02093g</name>
</gene>
<evidence type="ECO:0000256" key="6">
    <source>
        <dbReference type="SAM" id="Phobius"/>
    </source>
</evidence>
<dbReference type="InParanoid" id="G8YPT3"/>
<dbReference type="OMA" id="FPMQGGL"/>
<protein>
    <submittedName>
        <fullName evidence="7">Piso0_000694 protein</fullName>
    </submittedName>
</protein>
<comment type="subcellular location">
    <subcellularLocation>
        <location evidence="1">Membrane</location>
        <topology evidence="1">Multi-pass membrane protein</topology>
    </subcellularLocation>
</comment>
<evidence type="ECO:0000256" key="2">
    <source>
        <dbReference type="ARBA" id="ARBA00006325"/>
    </source>
</evidence>
<comment type="similarity">
    <text evidence="2">Belongs to the TMEM170 family.</text>
</comment>
<feature type="transmembrane region" description="Helical" evidence="6">
    <location>
        <begin position="85"/>
        <end position="118"/>
    </location>
</feature>
<dbReference type="eggNOG" id="ENOG502S0YM">
    <property type="taxonomic scope" value="Eukaryota"/>
</dbReference>
<evidence type="ECO:0000256" key="4">
    <source>
        <dbReference type="ARBA" id="ARBA00022989"/>
    </source>
</evidence>
<dbReference type="HOGENOM" id="CLU_071343_1_0_1"/>
<keyword evidence="8" id="KW-1185">Reference proteome</keyword>
<feature type="transmembrane region" description="Helical" evidence="6">
    <location>
        <begin position="49"/>
        <end position="73"/>
    </location>
</feature>
<reference evidence="7 8" key="1">
    <citation type="journal article" date="2012" name="G3 (Bethesda)">
        <title>Pichia sorbitophila, an interspecies yeast hybrid reveals early steps of genome resolution following polyploidization.</title>
        <authorList>
            <person name="Leh Louis V."/>
            <person name="Despons L."/>
            <person name="Friedrich A."/>
            <person name="Martin T."/>
            <person name="Durrens P."/>
            <person name="Casaregola S."/>
            <person name="Neuveglise C."/>
            <person name="Fairhead C."/>
            <person name="Marck C."/>
            <person name="Cruz J.A."/>
            <person name="Straub M.L."/>
            <person name="Kugler V."/>
            <person name="Sacerdot C."/>
            <person name="Uzunov Z."/>
            <person name="Thierry A."/>
            <person name="Weiss S."/>
            <person name="Bleykasten C."/>
            <person name="De Montigny J."/>
            <person name="Jacques N."/>
            <person name="Jung P."/>
            <person name="Lemaire M."/>
            <person name="Mallet S."/>
            <person name="Morel G."/>
            <person name="Richard G.F."/>
            <person name="Sarkar A."/>
            <person name="Savel G."/>
            <person name="Schacherer J."/>
            <person name="Seret M.L."/>
            <person name="Talla E."/>
            <person name="Samson G."/>
            <person name="Jubin C."/>
            <person name="Poulain J."/>
            <person name="Vacherie B."/>
            <person name="Barbe V."/>
            <person name="Pelletier E."/>
            <person name="Sherman D.J."/>
            <person name="Westhof E."/>
            <person name="Weissenbach J."/>
            <person name="Baret P.V."/>
            <person name="Wincker P."/>
            <person name="Gaillardin C."/>
            <person name="Dujon B."/>
            <person name="Souciet J.L."/>
        </authorList>
    </citation>
    <scope>NUCLEOTIDE SEQUENCE [LARGE SCALE GENOMIC DNA]</scope>
    <source>
        <strain evidence="8">ATCC MYA-4447 / BCRC 22081 / CBS 7064 / NBRC 10061 / NRRL Y-12695</strain>
    </source>
</reference>
<keyword evidence="5 6" id="KW-0472">Membrane</keyword>
<dbReference type="OrthoDB" id="2131401at2759"/>